<gene>
    <name evidence="1" type="ORF">HNY73_015648</name>
</gene>
<protein>
    <submittedName>
        <fullName evidence="1">Uncharacterized protein</fullName>
    </submittedName>
</protein>
<sequence>MFYSDNDEGLEKRSKFFESSATVDMIGGLHSDLFHQERLLLNLVDVPLRGHIHPYSPTI</sequence>
<name>A0A8T0ERV3_ARGBR</name>
<reference evidence="1" key="2">
    <citation type="submission" date="2020-06" db="EMBL/GenBank/DDBJ databases">
        <authorList>
            <person name="Sheffer M."/>
        </authorList>
    </citation>
    <scope>NUCLEOTIDE SEQUENCE</scope>
</reference>
<evidence type="ECO:0000313" key="1">
    <source>
        <dbReference type="EMBL" id="KAF8775750.1"/>
    </source>
</evidence>
<dbReference type="Proteomes" id="UP000807504">
    <property type="component" value="Unassembled WGS sequence"/>
</dbReference>
<evidence type="ECO:0000313" key="2">
    <source>
        <dbReference type="Proteomes" id="UP000807504"/>
    </source>
</evidence>
<organism evidence="1 2">
    <name type="scientific">Argiope bruennichi</name>
    <name type="common">Wasp spider</name>
    <name type="synonym">Aranea bruennichi</name>
    <dbReference type="NCBI Taxonomy" id="94029"/>
    <lineage>
        <taxon>Eukaryota</taxon>
        <taxon>Metazoa</taxon>
        <taxon>Ecdysozoa</taxon>
        <taxon>Arthropoda</taxon>
        <taxon>Chelicerata</taxon>
        <taxon>Arachnida</taxon>
        <taxon>Araneae</taxon>
        <taxon>Araneomorphae</taxon>
        <taxon>Entelegynae</taxon>
        <taxon>Araneoidea</taxon>
        <taxon>Araneidae</taxon>
        <taxon>Argiope</taxon>
    </lineage>
</organism>
<dbReference type="EMBL" id="JABXBU010002111">
    <property type="protein sequence ID" value="KAF8775750.1"/>
    <property type="molecule type" value="Genomic_DNA"/>
</dbReference>
<comment type="caution">
    <text evidence="1">The sequence shown here is derived from an EMBL/GenBank/DDBJ whole genome shotgun (WGS) entry which is preliminary data.</text>
</comment>
<proteinExistence type="predicted"/>
<reference evidence="1" key="1">
    <citation type="journal article" date="2020" name="bioRxiv">
        <title>Chromosome-level reference genome of the European wasp spider Argiope bruennichi: a resource for studies on range expansion and evolutionary adaptation.</title>
        <authorList>
            <person name="Sheffer M.M."/>
            <person name="Hoppe A."/>
            <person name="Krehenwinkel H."/>
            <person name="Uhl G."/>
            <person name="Kuss A.W."/>
            <person name="Jensen L."/>
            <person name="Jensen C."/>
            <person name="Gillespie R.G."/>
            <person name="Hoff K.J."/>
            <person name="Prost S."/>
        </authorList>
    </citation>
    <scope>NUCLEOTIDE SEQUENCE</scope>
</reference>
<dbReference type="AlphaFoldDB" id="A0A8T0ERV3"/>
<keyword evidence="2" id="KW-1185">Reference proteome</keyword>
<accession>A0A8T0ERV3</accession>
<feature type="non-terminal residue" evidence="1">
    <location>
        <position position="59"/>
    </location>
</feature>